<sequence length="72" mass="8025">MQVQAIKRYFTCAGGWLLALKMRCNKLHARITTRQGRRPQARSVTVGSVGNGILVKKNLTGELRQRAALMSL</sequence>
<dbReference type="Proteomes" id="UP000195569">
    <property type="component" value="Unassembled WGS sequence"/>
</dbReference>
<name>A0A1N7RSY1_9BURK</name>
<comment type="caution">
    <text evidence="1">The sequence shown here is derived from an EMBL/GenBank/DDBJ whole genome shotgun (WGS) entry which is preliminary data.</text>
</comment>
<proteinExistence type="predicted"/>
<organism evidence="1 2">
    <name type="scientific">Paraburkholderia piptadeniae</name>
    <dbReference type="NCBI Taxonomy" id="1701573"/>
    <lineage>
        <taxon>Bacteria</taxon>
        <taxon>Pseudomonadati</taxon>
        <taxon>Pseudomonadota</taxon>
        <taxon>Betaproteobacteria</taxon>
        <taxon>Burkholderiales</taxon>
        <taxon>Burkholderiaceae</taxon>
        <taxon>Paraburkholderia</taxon>
    </lineage>
</organism>
<accession>A0A1N7RSY1</accession>
<evidence type="ECO:0000313" key="2">
    <source>
        <dbReference type="Proteomes" id="UP000195569"/>
    </source>
</evidence>
<dbReference type="EMBL" id="CYGY02000017">
    <property type="protein sequence ID" value="SIT38215.1"/>
    <property type="molecule type" value="Genomic_DNA"/>
</dbReference>
<gene>
    <name evidence="1" type="ORF">BN2476_170020</name>
</gene>
<reference evidence="1" key="1">
    <citation type="submission" date="2016-12" db="EMBL/GenBank/DDBJ databases">
        <authorList>
            <person name="Moulin L."/>
        </authorList>
    </citation>
    <scope>NUCLEOTIDE SEQUENCE [LARGE SCALE GENOMIC DNA]</scope>
    <source>
        <strain evidence="1">STM 7183</strain>
    </source>
</reference>
<protein>
    <submittedName>
        <fullName evidence="1">Uncharacterized protein</fullName>
    </submittedName>
</protein>
<evidence type="ECO:0000313" key="1">
    <source>
        <dbReference type="EMBL" id="SIT38215.1"/>
    </source>
</evidence>
<keyword evidence="2" id="KW-1185">Reference proteome</keyword>
<dbReference type="AlphaFoldDB" id="A0A1N7RSY1"/>